<dbReference type="Proteomes" id="UP000823388">
    <property type="component" value="Chromosome 2N"/>
</dbReference>
<organism evidence="27 28">
    <name type="scientific">Panicum virgatum</name>
    <name type="common">Blackwell switchgrass</name>
    <dbReference type="NCBI Taxonomy" id="38727"/>
    <lineage>
        <taxon>Eukaryota</taxon>
        <taxon>Viridiplantae</taxon>
        <taxon>Streptophyta</taxon>
        <taxon>Embryophyta</taxon>
        <taxon>Tracheophyta</taxon>
        <taxon>Spermatophyta</taxon>
        <taxon>Magnoliopsida</taxon>
        <taxon>Liliopsida</taxon>
        <taxon>Poales</taxon>
        <taxon>Poaceae</taxon>
        <taxon>PACMAD clade</taxon>
        <taxon>Panicoideae</taxon>
        <taxon>Panicodae</taxon>
        <taxon>Paniceae</taxon>
        <taxon>Panicinae</taxon>
        <taxon>Panicum</taxon>
        <taxon>Panicum sect. Hiantes</taxon>
    </lineage>
</organism>
<dbReference type="SUPFAM" id="SSF56112">
    <property type="entry name" value="Protein kinase-like (PK-like)"/>
    <property type="match status" value="1"/>
</dbReference>
<evidence type="ECO:0000256" key="10">
    <source>
        <dbReference type="ARBA" id="ARBA00022729"/>
    </source>
</evidence>
<evidence type="ECO:0000256" key="24">
    <source>
        <dbReference type="PROSITE-ProRule" id="PRU10141"/>
    </source>
</evidence>
<evidence type="ECO:0000256" key="5">
    <source>
        <dbReference type="ARBA" id="ARBA00022527"/>
    </source>
</evidence>
<evidence type="ECO:0000256" key="2">
    <source>
        <dbReference type="ARBA" id="ARBA00004389"/>
    </source>
</evidence>
<dbReference type="FunFam" id="3.30.200.20:FF:000432">
    <property type="entry name" value="LRR receptor-like serine/threonine-protein kinase EFR"/>
    <property type="match status" value="1"/>
</dbReference>
<evidence type="ECO:0000256" key="1">
    <source>
        <dbReference type="ARBA" id="ARBA00004162"/>
    </source>
</evidence>
<evidence type="ECO:0000256" key="7">
    <source>
        <dbReference type="ARBA" id="ARBA00022614"/>
    </source>
</evidence>
<evidence type="ECO:0000256" key="3">
    <source>
        <dbReference type="ARBA" id="ARBA00012513"/>
    </source>
</evidence>
<proteinExistence type="predicted"/>
<evidence type="ECO:0000256" key="21">
    <source>
        <dbReference type="ARBA" id="ARBA00054320"/>
    </source>
</evidence>
<evidence type="ECO:0000256" key="8">
    <source>
        <dbReference type="ARBA" id="ARBA00022679"/>
    </source>
</evidence>
<evidence type="ECO:0000313" key="27">
    <source>
        <dbReference type="EMBL" id="KAG2632629.1"/>
    </source>
</evidence>
<dbReference type="SUPFAM" id="SSF52058">
    <property type="entry name" value="L domain-like"/>
    <property type="match status" value="1"/>
</dbReference>
<dbReference type="GO" id="GO:0004674">
    <property type="term" value="F:protein serine/threonine kinase activity"/>
    <property type="evidence" value="ECO:0007669"/>
    <property type="project" value="UniProtKB-KW"/>
</dbReference>
<dbReference type="InterPro" id="IPR051809">
    <property type="entry name" value="Plant_receptor-like_S/T_kinase"/>
</dbReference>
<keyword evidence="9 25" id="KW-0812">Transmembrane</keyword>
<dbReference type="PROSITE" id="PS50011">
    <property type="entry name" value="PROTEIN_KINASE_DOM"/>
    <property type="match status" value="1"/>
</dbReference>
<dbReference type="SUPFAM" id="SSF52047">
    <property type="entry name" value="RNI-like"/>
    <property type="match status" value="1"/>
</dbReference>
<dbReference type="InterPro" id="IPR017441">
    <property type="entry name" value="Protein_kinase_ATP_BS"/>
</dbReference>
<dbReference type="FunFam" id="1.10.510.10:FF:000358">
    <property type="entry name" value="Putative leucine-rich repeat receptor-like serine/threonine-protein kinase"/>
    <property type="match status" value="1"/>
</dbReference>
<dbReference type="GO" id="GO:0005524">
    <property type="term" value="F:ATP binding"/>
    <property type="evidence" value="ECO:0007669"/>
    <property type="project" value="UniProtKB-UniRule"/>
</dbReference>
<dbReference type="AlphaFoldDB" id="A0A8T0VLN4"/>
<feature type="domain" description="Protein kinase" evidence="26">
    <location>
        <begin position="593"/>
        <end position="907"/>
    </location>
</feature>
<accession>A0A8T0VLN4</accession>
<comment type="function">
    <text evidence="21">Receptor kinase that detects X.oryzae pv. oryzae protein Ax21 to promote innate immunity. Following X.oryzae pv. oryzae protein Ax21 detection, undergoes cleavage, releasing the processed protein kinase Xa21 chain.</text>
</comment>
<evidence type="ECO:0000256" key="23">
    <source>
        <dbReference type="ARBA" id="ARBA00072040"/>
    </source>
</evidence>
<keyword evidence="10" id="KW-0732">Signal</keyword>
<evidence type="ECO:0000256" key="16">
    <source>
        <dbReference type="ARBA" id="ARBA00023136"/>
    </source>
</evidence>
<gene>
    <name evidence="27" type="ORF">PVAP13_2NG107646</name>
</gene>
<dbReference type="FunFam" id="3.80.10.10:FF:000095">
    <property type="entry name" value="LRR receptor-like serine/threonine-protein kinase GSO1"/>
    <property type="match status" value="1"/>
</dbReference>
<evidence type="ECO:0000256" key="13">
    <source>
        <dbReference type="ARBA" id="ARBA00022777"/>
    </source>
</evidence>
<evidence type="ECO:0000256" key="11">
    <source>
        <dbReference type="ARBA" id="ARBA00022737"/>
    </source>
</evidence>
<evidence type="ECO:0000256" key="25">
    <source>
        <dbReference type="SAM" id="Phobius"/>
    </source>
</evidence>
<keyword evidence="18" id="KW-0325">Glycoprotein</keyword>
<reference evidence="27" key="1">
    <citation type="submission" date="2020-05" db="EMBL/GenBank/DDBJ databases">
        <title>WGS assembly of Panicum virgatum.</title>
        <authorList>
            <person name="Lovell J.T."/>
            <person name="Jenkins J."/>
            <person name="Shu S."/>
            <person name="Juenger T.E."/>
            <person name="Schmutz J."/>
        </authorList>
    </citation>
    <scope>NUCLEOTIDE SEQUENCE</scope>
    <source>
        <strain evidence="27">AP13</strain>
    </source>
</reference>
<evidence type="ECO:0000256" key="22">
    <source>
        <dbReference type="ARBA" id="ARBA00056628"/>
    </source>
</evidence>
<keyword evidence="12 24" id="KW-0547">Nucleotide-binding</keyword>
<dbReference type="InterPro" id="IPR011009">
    <property type="entry name" value="Kinase-like_dom_sf"/>
</dbReference>
<dbReference type="FunFam" id="3.80.10.10:FF:000041">
    <property type="entry name" value="LRR receptor-like serine/threonine-protein kinase ERECTA"/>
    <property type="match status" value="1"/>
</dbReference>
<evidence type="ECO:0000256" key="9">
    <source>
        <dbReference type="ARBA" id="ARBA00022692"/>
    </source>
</evidence>
<keyword evidence="14 24" id="KW-0067">ATP-binding</keyword>
<feature type="transmembrane region" description="Helical" evidence="25">
    <location>
        <begin position="534"/>
        <end position="557"/>
    </location>
</feature>
<evidence type="ECO:0000256" key="14">
    <source>
        <dbReference type="ARBA" id="ARBA00022840"/>
    </source>
</evidence>
<keyword evidence="4" id="KW-1003">Cell membrane</keyword>
<comment type="subcellular location">
    <subcellularLocation>
        <location evidence="1">Cell membrane</location>
        <topology evidence="1">Single-pass membrane protein</topology>
    </subcellularLocation>
    <subcellularLocation>
        <location evidence="2">Endoplasmic reticulum membrane</location>
        <topology evidence="2">Single-pass membrane protein</topology>
    </subcellularLocation>
</comment>
<keyword evidence="13" id="KW-0418">Kinase</keyword>
<keyword evidence="8" id="KW-0808">Transferase</keyword>
<comment type="function">
    <text evidence="22">The processed protein kinase Xa21 chain released by protein cleavage after X.oryzae pv. oryzae protein Ax21 detection translocates into the nucleus where it can bind and regulate WRKY62, a transcription factor. Confers resistance to the bacterial pathogen X.oryzae pv. oryzae (Xoo).</text>
</comment>
<keyword evidence="16 25" id="KW-0472">Membrane</keyword>
<evidence type="ECO:0000256" key="4">
    <source>
        <dbReference type="ARBA" id="ARBA00022475"/>
    </source>
</evidence>
<dbReference type="PROSITE" id="PS00107">
    <property type="entry name" value="PROTEIN_KINASE_ATP"/>
    <property type="match status" value="1"/>
</dbReference>
<feature type="binding site" evidence="24">
    <location>
        <position position="623"/>
    </location>
    <ligand>
        <name>ATP</name>
        <dbReference type="ChEBI" id="CHEBI:30616"/>
    </ligand>
</feature>
<dbReference type="InterPro" id="IPR003591">
    <property type="entry name" value="Leu-rich_rpt_typical-subtyp"/>
</dbReference>
<dbReference type="InterPro" id="IPR001611">
    <property type="entry name" value="Leu-rich_rpt"/>
</dbReference>
<sequence length="911" mass="98940">MTIMVLHDNKLGGRIPAELGETMTSLEAISLSNNSFTGPIPTSLTNLSRLGSIQSMLFLDLYANLSGEVPLSLYNLSSLISFQVGGNLLHGSIPADIGNKFPSMQILNLNNNHFTGIIPSSVSNLSNIKTLLDGNRLSGYVPATLGRLQALQQLYLSVNMLEADDKEGWEFISSLVNCSQLQHLVLSRNSFRGHLPSSIANLSSTLQKLYLNDNKISGSIPAEIGNLVGLNSLVLPNTSMSGVIPESIGKLENLVELALYSSGLVLLLGHQVSSVNTITVTLALGSTKELLHKGWGSPRPPHKDVVAAPHQVGGSMTLPASFTLQGAGAPNSCFGPIPESLGNLKNLYTLDLSKNYYLNGSIPKENLKLPSLSYYLDLSYNSLSGPLPSEVGIMTNLNQLILSNNHLSGQIPNSIGNCLVLEKLLLDKNSFEGSIPQSLGNMKGLTVLNLTMNNLSGGIPDSIEVLQNLTSLSVLDISFNNLQGKVPDGGAFRNLSYKSVAGNTELCSGAPQLHLAPCSTRHTRKGRKKKFKSLIISLTTTVTVLLSVSIILLVWMLREKLKQKQNERAQSLIAGEKFERIPYLALSKGTDGFSESNLLGSGRYGTVYKCVLGNEDREPLAVKVFNLCQSGSSKSFEVECEAMRRIRHRCLIKIITCCSSIDLQGQEFKALVFEFMPNGSLDVWLHPKFHKSTTRNTLNLDQRLDIAADIIAAVEYLHNSCQPPVIHCDLKPSNILLAEDMSARVGDFGISKFFPENASKRVLNSSSTTGIRGSIGYVAPEYGEGSAITSSGDIYSLGILLLEIFTGRSPPDDMFRYSLGLHKFTEDALPGKALEIVDSTIWLHEEPMDMPKVVSSEPMDSTTRSSVQECLISVLRLGLSCSKQQPRERPSIRDVAVEMNAIRDAFLTFVS</sequence>
<comment type="caution">
    <text evidence="27">The sequence shown here is derived from an EMBL/GenBank/DDBJ whole genome shotgun (WGS) entry which is preliminary data.</text>
</comment>
<dbReference type="SMART" id="SM00369">
    <property type="entry name" value="LRR_TYP"/>
    <property type="match status" value="6"/>
</dbReference>
<protein>
    <recommendedName>
        <fullName evidence="23">Receptor kinase-like protein Xa21</fullName>
        <ecNumber evidence="3">2.7.11.1</ecNumber>
    </recommendedName>
</protein>
<dbReference type="Gene3D" id="3.80.10.10">
    <property type="entry name" value="Ribonuclease Inhibitor"/>
    <property type="match status" value="2"/>
</dbReference>
<dbReference type="Gene3D" id="3.30.200.20">
    <property type="entry name" value="Phosphorylase Kinase, domain 1"/>
    <property type="match status" value="1"/>
</dbReference>
<comment type="catalytic activity">
    <reaction evidence="19">
        <text>L-threonyl-[protein] + ATP = O-phospho-L-threonyl-[protein] + ADP + H(+)</text>
        <dbReference type="Rhea" id="RHEA:46608"/>
        <dbReference type="Rhea" id="RHEA-COMP:11060"/>
        <dbReference type="Rhea" id="RHEA-COMP:11605"/>
        <dbReference type="ChEBI" id="CHEBI:15378"/>
        <dbReference type="ChEBI" id="CHEBI:30013"/>
        <dbReference type="ChEBI" id="CHEBI:30616"/>
        <dbReference type="ChEBI" id="CHEBI:61977"/>
        <dbReference type="ChEBI" id="CHEBI:456216"/>
        <dbReference type="EC" id="2.7.11.1"/>
    </reaction>
</comment>
<dbReference type="SMART" id="SM00220">
    <property type="entry name" value="S_TKc"/>
    <property type="match status" value="1"/>
</dbReference>
<dbReference type="GO" id="GO:0005789">
    <property type="term" value="C:endoplasmic reticulum membrane"/>
    <property type="evidence" value="ECO:0007669"/>
    <property type="project" value="UniProtKB-SubCell"/>
</dbReference>
<dbReference type="GO" id="GO:0005886">
    <property type="term" value="C:plasma membrane"/>
    <property type="evidence" value="ECO:0007669"/>
    <property type="project" value="UniProtKB-SubCell"/>
</dbReference>
<evidence type="ECO:0000256" key="15">
    <source>
        <dbReference type="ARBA" id="ARBA00022989"/>
    </source>
</evidence>
<dbReference type="InterPro" id="IPR032675">
    <property type="entry name" value="LRR_dom_sf"/>
</dbReference>
<keyword evidence="28" id="KW-1185">Reference proteome</keyword>
<evidence type="ECO:0000256" key="18">
    <source>
        <dbReference type="ARBA" id="ARBA00023180"/>
    </source>
</evidence>
<evidence type="ECO:0000256" key="17">
    <source>
        <dbReference type="ARBA" id="ARBA00023170"/>
    </source>
</evidence>
<keyword evidence="11" id="KW-0677">Repeat</keyword>
<keyword evidence="17" id="KW-0675">Receptor</keyword>
<keyword evidence="15 25" id="KW-1133">Transmembrane helix</keyword>
<dbReference type="Pfam" id="PF13855">
    <property type="entry name" value="LRR_8"/>
    <property type="match status" value="1"/>
</dbReference>
<dbReference type="PANTHER" id="PTHR27008">
    <property type="entry name" value="OS04G0122200 PROTEIN"/>
    <property type="match status" value="1"/>
</dbReference>
<dbReference type="Gene3D" id="1.10.510.10">
    <property type="entry name" value="Transferase(Phosphotransferase) domain 1"/>
    <property type="match status" value="1"/>
</dbReference>
<evidence type="ECO:0000256" key="6">
    <source>
        <dbReference type="ARBA" id="ARBA00022553"/>
    </source>
</evidence>
<dbReference type="EMBL" id="CM029040">
    <property type="protein sequence ID" value="KAG2632629.1"/>
    <property type="molecule type" value="Genomic_DNA"/>
</dbReference>
<keyword evidence="5" id="KW-0723">Serine/threonine-protein kinase</keyword>
<keyword evidence="7" id="KW-0433">Leucine-rich repeat</keyword>
<dbReference type="Pfam" id="PF00069">
    <property type="entry name" value="Pkinase"/>
    <property type="match status" value="1"/>
</dbReference>
<dbReference type="Pfam" id="PF00560">
    <property type="entry name" value="LRR_1"/>
    <property type="match status" value="6"/>
</dbReference>
<dbReference type="InterPro" id="IPR008271">
    <property type="entry name" value="Ser/Thr_kinase_AS"/>
</dbReference>
<evidence type="ECO:0000313" key="28">
    <source>
        <dbReference type="Proteomes" id="UP000823388"/>
    </source>
</evidence>
<name>A0A8T0VLN4_PANVG</name>
<comment type="catalytic activity">
    <reaction evidence="20">
        <text>L-seryl-[protein] + ATP = O-phospho-L-seryl-[protein] + ADP + H(+)</text>
        <dbReference type="Rhea" id="RHEA:17989"/>
        <dbReference type="Rhea" id="RHEA-COMP:9863"/>
        <dbReference type="Rhea" id="RHEA-COMP:11604"/>
        <dbReference type="ChEBI" id="CHEBI:15378"/>
        <dbReference type="ChEBI" id="CHEBI:29999"/>
        <dbReference type="ChEBI" id="CHEBI:30616"/>
        <dbReference type="ChEBI" id="CHEBI:83421"/>
        <dbReference type="ChEBI" id="CHEBI:456216"/>
        <dbReference type="EC" id="2.7.11.1"/>
    </reaction>
</comment>
<dbReference type="EC" id="2.7.11.1" evidence="3"/>
<evidence type="ECO:0000256" key="19">
    <source>
        <dbReference type="ARBA" id="ARBA00047899"/>
    </source>
</evidence>
<keyword evidence="6" id="KW-0597">Phosphoprotein</keyword>
<dbReference type="PROSITE" id="PS00108">
    <property type="entry name" value="PROTEIN_KINASE_ST"/>
    <property type="match status" value="1"/>
</dbReference>
<evidence type="ECO:0000256" key="12">
    <source>
        <dbReference type="ARBA" id="ARBA00022741"/>
    </source>
</evidence>
<dbReference type="InterPro" id="IPR000719">
    <property type="entry name" value="Prot_kinase_dom"/>
</dbReference>
<evidence type="ECO:0000256" key="20">
    <source>
        <dbReference type="ARBA" id="ARBA00048679"/>
    </source>
</evidence>
<evidence type="ECO:0000259" key="26">
    <source>
        <dbReference type="PROSITE" id="PS50011"/>
    </source>
</evidence>
<dbReference type="PANTHER" id="PTHR27008:SF495">
    <property type="entry name" value="OS01G0153000 PROTEIN"/>
    <property type="match status" value="1"/>
</dbReference>